<evidence type="ECO:0000313" key="3">
    <source>
        <dbReference type="Proteomes" id="UP001152795"/>
    </source>
</evidence>
<feature type="compositionally biased region" description="Acidic residues" evidence="1">
    <location>
        <begin position="100"/>
        <end position="110"/>
    </location>
</feature>
<accession>A0A6S7FQ75</accession>
<keyword evidence="3" id="KW-1185">Reference proteome</keyword>
<evidence type="ECO:0000313" key="2">
    <source>
        <dbReference type="EMBL" id="CAB3979093.1"/>
    </source>
</evidence>
<name>A0A6S7FQ75_PARCT</name>
<organism evidence="2 3">
    <name type="scientific">Paramuricea clavata</name>
    <name type="common">Red gorgonian</name>
    <name type="synonym">Violescent sea-whip</name>
    <dbReference type="NCBI Taxonomy" id="317549"/>
    <lineage>
        <taxon>Eukaryota</taxon>
        <taxon>Metazoa</taxon>
        <taxon>Cnidaria</taxon>
        <taxon>Anthozoa</taxon>
        <taxon>Octocorallia</taxon>
        <taxon>Malacalcyonacea</taxon>
        <taxon>Plexauridae</taxon>
        <taxon>Paramuricea</taxon>
    </lineage>
</organism>
<comment type="caution">
    <text evidence="2">The sequence shown here is derived from an EMBL/GenBank/DDBJ whole genome shotgun (WGS) entry which is preliminary data.</text>
</comment>
<feature type="region of interest" description="Disordered" evidence="1">
    <location>
        <begin position="41"/>
        <end position="112"/>
    </location>
</feature>
<feature type="compositionally biased region" description="Basic and acidic residues" evidence="1">
    <location>
        <begin position="53"/>
        <end position="74"/>
    </location>
</feature>
<dbReference type="Proteomes" id="UP001152795">
    <property type="component" value="Unassembled WGS sequence"/>
</dbReference>
<protein>
    <submittedName>
        <fullName evidence="2">Uncharacterized protein</fullName>
    </submittedName>
</protein>
<dbReference type="EMBL" id="CACRXK020000167">
    <property type="protein sequence ID" value="CAB3979093.1"/>
    <property type="molecule type" value="Genomic_DNA"/>
</dbReference>
<proteinExistence type="predicted"/>
<sequence length="139" mass="16083">MVRDRVVIGCYSQKVREKLIQEGSGLTLEKAVDIAGTQEMSNTQLQSMAPEDNNVHSLRDERERKLPYKYDKRQKGPNTRDGMCKSKFKVKERKRQEHGVEEEESEESDSELYVGSVGITDVISKNEWYEDVKIAEKKQ</sequence>
<reference evidence="2" key="1">
    <citation type="submission" date="2020-04" db="EMBL/GenBank/DDBJ databases">
        <authorList>
            <person name="Alioto T."/>
            <person name="Alioto T."/>
            <person name="Gomez Garrido J."/>
        </authorList>
    </citation>
    <scope>NUCLEOTIDE SEQUENCE</scope>
    <source>
        <strain evidence="2">A484AB</strain>
    </source>
</reference>
<gene>
    <name evidence="2" type="ORF">PACLA_8A065258</name>
</gene>
<dbReference type="AlphaFoldDB" id="A0A6S7FQ75"/>
<dbReference type="OrthoDB" id="5984808at2759"/>
<evidence type="ECO:0000256" key="1">
    <source>
        <dbReference type="SAM" id="MobiDB-lite"/>
    </source>
</evidence>